<dbReference type="NCBIfam" id="TIGR00745">
    <property type="entry name" value="apbA_panE"/>
    <property type="match status" value="1"/>
</dbReference>
<dbReference type="PANTHER" id="PTHR43765:SF2">
    <property type="entry name" value="2-DEHYDROPANTOATE 2-REDUCTASE"/>
    <property type="match status" value="1"/>
</dbReference>
<comment type="pathway">
    <text evidence="1 10">Cofactor biosynthesis; (R)-pantothenate biosynthesis; (R)-pantoate from 3-methyl-2-oxobutanoate: step 2/2.</text>
</comment>
<keyword evidence="14" id="KW-1185">Reference proteome</keyword>
<sequence>MTKIAILGAGSIGCWLGGQLVAGGADVTLIGRKRYAKQIAENGLKLTHFERDEVYLPNLNCTTDAAVLADADIIGVCTKSQDTAAAAQQIAKFGKRGVTVISFQNGIRNVEILKDILPDHMGIIPAIVPFNVTPTGPGCFHSGTAGDLVLGSAPLPLLSAFQNSGQGVSVSGNIVGDQWAKMIVNLNNGLNTLTGGTLREGLMQRDYRRALALCVEEALCVADAAGVKVGTFNGRTPSALVKTLRLPNWAYGLVMQLIVKIDAKARSSMLDDLEAGRPSEIDFLQGEIVRQAEKAGVSAPKNAAIFAAVSEAFEKGISPKITGSEILALVKSTAAQTL</sequence>
<dbReference type="Pfam" id="PF02558">
    <property type="entry name" value="ApbA"/>
    <property type="match status" value="1"/>
</dbReference>
<evidence type="ECO:0000256" key="2">
    <source>
        <dbReference type="ARBA" id="ARBA00007870"/>
    </source>
</evidence>
<evidence type="ECO:0000256" key="1">
    <source>
        <dbReference type="ARBA" id="ARBA00004994"/>
    </source>
</evidence>
<dbReference type="InterPro" id="IPR013752">
    <property type="entry name" value="KPA_reductase"/>
</dbReference>
<keyword evidence="6 10" id="KW-0521">NADP</keyword>
<dbReference type="InterPro" id="IPR013332">
    <property type="entry name" value="KPR_N"/>
</dbReference>
<comment type="catalytic activity">
    <reaction evidence="9 10">
        <text>(R)-pantoate + NADP(+) = 2-dehydropantoate + NADPH + H(+)</text>
        <dbReference type="Rhea" id="RHEA:16233"/>
        <dbReference type="ChEBI" id="CHEBI:11561"/>
        <dbReference type="ChEBI" id="CHEBI:15378"/>
        <dbReference type="ChEBI" id="CHEBI:15980"/>
        <dbReference type="ChEBI" id="CHEBI:57783"/>
        <dbReference type="ChEBI" id="CHEBI:58349"/>
        <dbReference type="EC" id="1.1.1.169"/>
    </reaction>
</comment>
<comment type="function">
    <text evidence="10">Catalyzes the NADPH-dependent reduction of ketopantoate into pantoic acid.</text>
</comment>
<evidence type="ECO:0000256" key="3">
    <source>
        <dbReference type="ARBA" id="ARBA00013014"/>
    </source>
</evidence>
<evidence type="ECO:0000256" key="10">
    <source>
        <dbReference type="RuleBase" id="RU362068"/>
    </source>
</evidence>
<dbReference type="InterPro" id="IPR036291">
    <property type="entry name" value="NAD(P)-bd_dom_sf"/>
</dbReference>
<evidence type="ECO:0000256" key="8">
    <source>
        <dbReference type="ARBA" id="ARBA00032024"/>
    </source>
</evidence>
<dbReference type="InterPro" id="IPR008927">
    <property type="entry name" value="6-PGluconate_DH-like_C_sf"/>
</dbReference>
<reference evidence="13 14" key="1">
    <citation type="journal article" date="2014" name="Int. J. Syst. Evol. Microbiol.">
        <title>Complete genome sequence of Corynebacterium casei LMG S-19264T (=DSM 44701T), isolated from a smear-ripened cheese.</title>
        <authorList>
            <consortium name="US DOE Joint Genome Institute (JGI-PGF)"/>
            <person name="Walter F."/>
            <person name="Albersmeier A."/>
            <person name="Kalinowski J."/>
            <person name="Ruckert C."/>
        </authorList>
    </citation>
    <scope>NUCLEOTIDE SEQUENCE [LARGE SCALE GENOMIC DNA]</scope>
    <source>
        <strain evidence="13 14">KCTC 23968</strain>
    </source>
</reference>
<evidence type="ECO:0000256" key="5">
    <source>
        <dbReference type="ARBA" id="ARBA00022655"/>
    </source>
</evidence>
<feature type="domain" description="Ketopantoate reductase C-terminal" evidence="12">
    <location>
        <begin position="173"/>
        <end position="310"/>
    </location>
</feature>
<evidence type="ECO:0000313" key="14">
    <source>
        <dbReference type="Proteomes" id="UP000600865"/>
    </source>
</evidence>
<dbReference type="EC" id="1.1.1.169" evidence="3 10"/>
<dbReference type="GO" id="GO:0015940">
    <property type="term" value="P:pantothenate biosynthetic process"/>
    <property type="evidence" value="ECO:0007669"/>
    <property type="project" value="UniProtKB-KW"/>
</dbReference>
<dbReference type="Gene3D" id="3.40.50.720">
    <property type="entry name" value="NAD(P)-binding Rossmann-like Domain"/>
    <property type="match status" value="1"/>
</dbReference>
<comment type="similarity">
    <text evidence="2 10">Belongs to the ketopantoate reductase family.</text>
</comment>
<feature type="domain" description="Ketopantoate reductase N-terminal" evidence="11">
    <location>
        <begin position="4"/>
        <end position="153"/>
    </location>
</feature>
<protein>
    <recommendedName>
        <fullName evidence="4 10">2-dehydropantoate 2-reductase</fullName>
        <ecNumber evidence="3 10">1.1.1.169</ecNumber>
    </recommendedName>
    <alternativeName>
        <fullName evidence="8 10">Ketopantoate reductase</fullName>
    </alternativeName>
</protein>
<dbReference type="Gene3D" id="1.10.1040.10">
    <property type="entry name" value="N-(1-d-carboxylethyl)-l-norvaline Dehydrogenase, domain 2"/>
    <property type="match status" value="1"/>
</dbReference>
<evidence type="ECO:0000256" key="6">
    <source>
        <dbReference type="ARBA" id="ARBA00022857"/>
    </source>
</evidence>
<dbReference type="SUPFAM" id="SSF48179">
    <property type="entry name" value="6-phosphogluconate dehydrogenase C-terminal domain-like"/>
    <property type="match status" value="1"/>
</dbReference>
<evidence type="ECO:0000313" key="13">
    <source>
        <dbReference type="EMBL" id="GGX68448.1"/>
    </source>
</evidence>
<evidence type="ECO:0000256" key="4">
    <source>
        <dbReference type="ARBA" id="ARBA00019465"/>
    </source>
</evidence>
<accession>A0A918NGB3</accession>
<dbReference type="RefSeq" id="WP_189584534.1">
    <property type="nucleotide sequence ID" value="NZ_BMYV01000002.1"/>
</dbReference>
<dbReference type="EMBL" id="BMYV01000002">
    <property type="protein sequence ID" value="GGX68448.1"/>
    <property type="molecule type" value="Genomic_DNA"/>
</dbReference>
<evidence type="ECO:0000259" key="12">
    <source>
        <dbReference type="Pfam" id="PF08546"/>
    </source>
</evidence>
<name>A0A918NGB3_9PROT</name>
<dbReference type="GO" id="GO:0005737">
    <property type="term" value="C:cytoplasm"/>
    <property type="evidence" value="ECO:0007669"/>
    <property type="project" value="TreeGrafter"/>
</dbReference>
<gene>
    <name evidence="13" type="ORF">GCM10011309_17780</name>
</gene>
<evidence type="ECO:0000259" key="11">
    <source>
        <dbReference type="Pfam" id="PF02558"/>
    </source>
</evidence>
<comment type="caution">
    <text evidence="13">The sequence shown here is derived from an EMBL/GenBank/DDBJ whole genome shotgun (WGS) entry which is preliminary data.</text>
</comment>
<dbReference type="AlphaFoldDB" id="A0A918NGB3"/>
<dbReference type="SUPFAM" id="SSF51735">
    <property type="entry name" value="NAD(P)-binding Rossmann-fold domains"/>
    <property type="match status" value="1"/>
</dbReference>
<evidence type="ECO:0000256" key="9">
    <source>
        <dbReference type="ARBA" id="ARBA00048793"/>
    </source>
</evidence>
<dbReference type="InterPro" id="IPR013328">
    <property type="entry name" value="6PGD_dom2"/>
</dbReference>
<dbReference type="GO" id="GO:0008677">
    <property type="term" value="F:2-dehydropantoate 2-reductase activity"/>
    <property type="evidence" value="ECO:0007669"/>
    <property type="project" value="UniProtKB-EC"/>
</dbReference>
<dbReference type="Proteomes" id="UP000600865">
    <property type="component" value="Unassembled WGS sequence"/>
</dbReference>
<dbReference type="GO" id="GO:0050661">
    <property type="term" value="F:NADP binding"/>
    <property type="evidence" value="ECO:0007669"/>
    <property type="project" value="TreeGrafter"/>
</dbReference>
<dbReference type="Pfam" id="PF08546">
    <property type="entry name" value="ApbA_C"/>
    <property type="match status" value="1"/>
</dbReference>
<proteinExistence type="inferred from homology"/>
<dbReference type="PANTHER" id="PTHR43765">
    <property type="entry name" value="2-DEHYDROPANTOATE 2-REDUCTASE-RELATED"/>
    <property type="match status" value="1"/>
</dbReference>
<organism evidence="13 14">
    <name type="scientific">Litorimonas cladophorae</name>
    <dbReference type="NCBI Taxonomy" id="1220491"/>
    <lineage>
        <taxon>Bacteria</taxon>
        <taxon>Pseudomonadati</taxon>
        <taxon>Pseudomonadota</taxon>
        <taxon>Alphaproteobacteria</taxon>
        <taxon>Maricaulales</taxon>
        <taxon>Robiginitomaculaceae</taxon>
    </lineage>
</organism>
<dbReference type="InterPro" id="IPR050838">
    <property type="entry name" value="Ketopantoate_reductase"/>
</dbReference>
<dbReference type="InterPro" id="IPR003710">
    <property type="entry name" value="ApbA"/>
</dbReference>
<keyword evidence="5 10" id="KW-0566">Pantothenate biosynthesis</keyword>
<keyword evidence="7 10" id="KW-0560">Oxidoreductase</keyword>
<evidence type="ECO:0000256" key="7">
    <source>
        <dbReference type="ARBA" id="ARBA00023002"/>
    </source>
</evidence>